<name>A0A3E3K6C0_9FIRM</name>
<protein>
    <submittedName>
        <fullName evidence="3">DUF2953 domain-containing protein</fullName>
    </submittedName>
</protein>
<proteinExistence type="predicted"/>
<dbReference type="InterPro" id="IPR021338">
    <property type="entry name" value="DUF2953"/>
</dbReference>
<comment type="caution">
    <text evidence="3">The sequence shown here is derived from an EMBL/GenBank/DDBJ whole genome shotgun (WGS) entry which is preliminary data.</text>
</comment>
<dbReference type="Proteomes" id="UP000261080">
    <property type="component" value="Unassembled WGS sequence"/>
</dbReference>
<gene>
    <name evidence="3" type="ORF">DW016_02995</name>
</gene>
<organism evidence="3 4">
    <name type="scientific">Sellimonas intestinalis</name>
    <dbReference type="NCBI Taxonomy" id="1653434"/>
    <lineage>
        <taxon>Bacteria</taxon>
        <taxon>Bacillati</taxon>
        <taxon>Bacillota</taxon>
        <taxon>Clostridia</taxon>
        <taxon>Lachnospirales</taxon>
        <taxon>Lachnospiraceae</taxon>
        <taxon>Sellimonas</taxon>
    </lineage>
</organism>
<feature type="compositionally biased region" description="Basic and acidic residues" evidence="1">
    <location>
        <begin position="117"/>
        <end position="186"/>
    </location>
</feature>
<evidence type="ECO:0000313" key="4">
    <source>
        <dbReference type="Proteomes" id="UP000261080"/>
    </source>
</evidence>
<dbReference type="AlphaFoldDB" id="A0A3E3K6C0"/>
<sequence>MQMSGSIFGSGREVRMIIVHILLWILKIAGILLLLVLGLLLLGILILLFVPVRYELSAEGDIHTPEEIRVSVSIRYFFRLITFHTVYENQKFWRQVRIAWKKIGQDKEEKQETEEQENPKPEKEISGKMDLEREEKESPEEVRAIRSENKDPEKEDKVRREKPEVKRPVSGEAGKKESKAKEESEKKKETKATVFERFLEKIKYTFHRICDKIKALSDIKNRVETVIKDEVHQAAFRKGKETVFRLLKAWLPRSGWGRIEYGLDDPYYTGKILAGLALFYPFFGQWLQIVPDFEKTTLRGRVFIRGHIRMNHLAGAAVRLAADKNIRSTAKEVLRLLKRQKKEEV</sequence>
<evidence type="ECO:0000256" key="2">
    <source>
        <dbReference type="SAM" id="Phobius"/>
    </source>
</evidence>
<reference evidence="3 4" key="1">
    <citation type="submission" date="2018-08" db="EMBL/GenBank/DDBJ databases">
        <title>A genome reference for cultivated species of the human gut microbiota.</title>
        <authorList>
            <person name="Zou Y."/>
            <person name="Xue W."/>
            <person name="Luo G."/>
        </authorList>
    </citation>
    <scope>NUCLEOTIDE SEQUENCE [LARGE SCALE GENOMIC DNA]</scope>
    <source>
        <strain evidence="3 4">AF37-2AT</strain>
    </source>
</reference>
<dbReference type="OrthoDB" id="2087351at2"/>
<keyword evidence="2" id="KW-0812">Transmembrane</keyword>
<accession>A0A3E3K6C0</accession>
<evidence type="ECO:0000256" key="1">
    <source>
        <dbReference type="SAM" id="MobiDB-lite"/>
    </source>
</evidence>
<feature type="region of interest" description="Disordered" evidence="1">
    <location>
        <begin position="107"/>
        <end position="186"/>
    </location>
</feature>
<keyword evidence="2" id="KW-1133">Transmembrane helix</keyword>
<keyword evidence="2" id="KW-0472">Membrane</keyword>
<evidence type="ECO:0000313" key="3">
    <source>
        <dbReference type="EMBL" id="RGE90226.1"/>
    </source>
</evidence>
<keyword evidence="4" id="KW-1185">Reference proteome</keyword>
<dbReference type="EMBL" id="QVLX01000001">
    <property type="protein sequence ID" value="RGE90226.1"/>
    <property type="molecule type" value="Genomic_DNA"/>
</dbReference>
<feature type="transmembrane region" description="Helical" evidence="2">
    <location>
        <begin position="21"/>
        <end position="50"/>
    </location>
</feature>
<dbReference type="Pfam" id="PF11167">
    <property type="entry name" value="DUF2953"/>
    <property type="match status" value="1"/>
</dbReference>